<dbReference type="Proteomes" id="UP001178662">
    <property type="component" value="Chromosome"/>
</dbReference>
<protein>
    <submittedName>
        <fullName evidence="3">DUF2167 domain-containing protein</fullName>
    </submittedName>
</protein>
<dbReference type="EMBL" id="CP119317">
    <property type="protein sequence ID" value="WEK54996.1"/>
    <property type="molecule type" value="Genomic_DNA"/>
</dbReference>
<name>A0AA95JCA8_9BACL</name>
<evidence type="ECO:0000256" key="1">
    <source>
        <dbReference type="SAM" id="MobiDB-lite"/>
    </source>
</evidence>
<feature type="compositionally biased region" description="Polar residues" evidence="1">
    <location>
        <begin position="289"/>
        <end position="306"/>
    </location>
</feature>
<feature type="region of interest" description="Disordered" evidence="1">
    <location>
        <begin position="286"/>
        <end position="306"/>
    </location>
</feature>
<accession>A0AA95JCA8</accession>
<keyword evidence="2" id="KW-0472">Membrane</keyword>
<dbReference type="InterPro" id="IPR018682">
    <property type="entry name" value="DUF2167_membr"/>
</dbReference>
<proteinExistence type="predicted"/>
<keyword evidence="4" id="KW-1185">Reference proteome</keyword>
<feature type="transmembrane region" description="Helical" evidence="2">
    <location>
        <begin position="252"/>
        <end position="279"/>
    </location>
</feature>
<organism evidence="3 4">
    <name type="scientific">Candidatus Cohnella colombiensis</name>
    <dbReference type="NCBI Taxonomy" id="3121368"/>
    <lineage>
        <taxon>Bacteria</taxon>
        <taxon>Bacillati</taxon>
        <taxon>Bacillota</taxon>
        <taxon>Bacilli</taxon>
        <taxon>Bacillales</taxon>
        <taxon>Paenibacillaceae</taxon>
        <taxon>Cohnella</taxon>
    </lineage>
</organism>
<reference evidence="3" key="1">
    <citation type="submission" date="2023-03" db="EMBL/GenBank/DDBJ databases">
        <title>Andean soil-derived lignocellulolytic bacterial consortium as a source of novel taxa and putative plastic-active enzymes.</title>
        <authorList>
            <person name="Diaz-Garcia L."/>
            <person name="Chuvochina M."/>
            <person name="Feuerriegel G."/>
            <person name="Bunk B."/>
            <person name="Sproer C."/>
            <person name="Streit W.R."/>
            <person name="Rodriguez L.M."/>
            <person name="Overmann J."/>
            <person name="Jimenez D.J."/>
        </authorList>
    </citation>
    <scope>NUCLEOTIDE SEQUENCE</scope>
    <source>
        <strain evidence="3">MAG 2441</strain>
    </source>
</reference>
<evidence type="ECO:0000313" key="3">
    <source>
        <dbReference type="EMBL" id="WEK54996.1"/>
    </source>
</evidence>
<gene>
    <name evidence="3" type="ORF">P0Y55_02615</name>
</gene>
<dbReference type="Pfam" id="PF09935">
    <property type="entry name" value="DUF2167"/>
    <property type="match status" value="1"/>
</dbReference>
<dbReference type="AlphaFoldDB" id="A0AA95JCA8"/>
<keyword evidence="2" id="KW-1133">Transmembrane helix</keyword>
<sequence>MVALSHRIKLTVLLLIFVMVFAVPSIATAEGEFNWVEGKGQLVQLGDELLSLKLIEGYEFLNAEDTKAYEQGNGDLPSGQEIGAVFPIDNYNWLVYFEYDDVGHVSNEDQHSIDAEELLKSYKIGTAEANKELEESNHLFVDGWDIAPYYDEKLNSLKWSLRAHDINQEKIINDNIRILTREGYVSVILVSNPDNLAEARARLESEILSGLTVTQGNRYTDYNEATDKKSNLGLATLIAGGAGAVIAKKAGLIALLLAGLKKFGVVIVAAPLAGLWSWIRGKRKRKQTEQTSNLHENNNTINDEAQ</sequence>
<evidence type="ECO:0000256" key="2">
    <source>
        <dbReference type="SAM" id="Phobius"/>
    </source>
</evidence>
<evidence type="ECO:0000313" key="4">
    <source>
        <dbReference type="Proteomes" id="UP001178662"/>
    </source>
</evidence>
<keyword evidence="2" id="KW-0812">Transmembrane</keyword>